<dbReference type="PRINTS" id="PR00463">
    <property type="entry name" value="EP450I"/>
</dbReference>
<dbReference type="Proteomes" id="UP001479436">
    <property type="component" value="Unassembled WGS sequence"/>
</dbReference>
<dbReference type="InterPro" id="IPR002401">
    <property type="entry name" value="Cyt_P450_E_grp-I"/>
</dbReference>
<keyword evidence="3" id="KW-1185">Reference proteome</keyword>
<dbReference type="PANTHER" id="PTHR24305">
    <property type="entry name" value="CYTOCHROME P450"/>
    <property type="match status" value="1"/>
</dbReference>
<comment type="caution">
    <text evidence="2">The sequence shown here is derived from an EMBL/GenBank/DDBJ whole genome shotgun (WGS) entry which is preliminary data.</text>
</comment>
<dbReference type="InterPro" id="IPR036396">
    <property type="entry name" value="Cyt_P450_sf"/>
</dbReference>
<dbReference type="PANTHER" id="PTHR24305:SF166">
    <property type="entry name" value="CYTOCHROME P450 12A4, MITOCHONDRIAL-RELATED"/>
    <property type="match status" value="1"/>
</dbReference>
<sequence>MVTYAYEQDWKLRRDIINQQFRLGWEPAKFCTAVFDFFNYIDSVEVMPDLYHIMELMTLDTLGNVLFGFDFEAIRKPEGEHISTYFHAVKAALNVIYIAIPILEKLPSASRAKGHMAVKEFRTLLGNLAIARAEEIKKLPPGQESISSDLLTVLAKSWLDKRLELEEVVNEMIILIIAGHDTTASTLSCAIYFLARHPDIQAKVREEISGVFEGHTSTMEAPTSSQIKSLCYLEAVIKETMRFYPPTPLLLTHTTAEDTYIGNIPIPKDTLINMNMYAMHRSEEYWDSPNMFQPQRWISEDGNILNPSAWGPFADGSRICIGKGFAMTELKIDLAMIVRRYNLSFLKSDTELQFEAEMIFKPKNLSILFTKIVD</sequence>
<comment type="similarity">
    <text evidence="1">Belongs to the cytochrome P450 family.</text>
</comment>
<proteinExistence type="inferred from homology"/>
<evidence type="ECO:0000256" key="1">
    <source>
        <dbReference type="ARBA" id="ARBA00010617"/>
    </source>
</evidence>
<organism evidence="2 3">
    <name type="scientific">Basidiobolus ranarum</name>
    <dbReference type="NCBI Taxonomy" id="34480"/>
    <lineage>
        <taxon>Eukaryota</taxon>
        <taxon>Fungi</taxon>
        <taxon>Fungi incertae sedis</taxon>
        <taxon>Zoopagomycota</taxon>
        <taxon>Entomophthoromycotina</taxon>
        <taxon>Basidiobolomycetes</taxon>
        <taxon>Basidiobolales</taxon>
        <taxon>Basidiobolaceae</taxon>
        <taxon>Basidiobolus</taxon>
    </lineage>
</organism>
<dbReference type="InterPro" id="IPR001128">
    <property type="entry name" value="Cyt_P450"/>
</dbReference>
<dbReference type="SUPFAM" id="SSF48264">
    <property type="entry name" value="Cytochrome P450"/>
    <property type="match status" value="1"/>
</dbReference>
<gene>
    <name evidence="2" type="ORF">K7432_012763</name>
</gene>
<dbReference type="Pfam" id="PF00067">
    <property type="entry name" value="p450"/>
    <property type="match status" value="1"/>
</dbReference>
<name>A0ABR2VRS0_9FUNG</name>
<dbReference type="EMBL" id="JASJQH010008029">
    <property type="protein sequence ID" value="KAK9695867.1"/>
    <property type="molecule type" value="Genomic_DNA"/>
</dbReference>
<evidence type="ECO:0008006" key="4">
    <source>
        <dbReference type="Google" id="ProtNLM"/>
    </source>
</evidence>
<reference evidence="2 3" key="1">
    <citation type="submission" date="2023-04" db="EMBL/GenBank/DDBJ databases">
        <title>Genome of Basidiobolus ranarum AG-B5.</title>
        <authorList>
            <person name="Stajich J.E."/>
            <person name="Carter-House D."/>
            <person name="Gryganskyi A."/>
        </authorList>
    </citation>
    <scope>NUCLEOTIDE SEQUENCE [LARGE SCALE GENOMIC DNA]</scope>
    <source>
        <strain evidence="2 3">AG-B5</strain>
    </source>
</reference>
<protein>
    <recommendedName>
        <fullName evidence="4">Cytochrome P450</fullName>
    </recommendedName>
</protein>
<dbReference type="Gene3D" id="1.10.630.10">
    <property type="entry name" value="Cytochrome P450"/>
    <property type="match status" value="1"/>
</dbReference>
<evidence type="ECO:0000313" key="3">
    <source>
        <dbReference type="Proteomes" id="UP001479436"/>
    </source>
</evidence>
<accession>A0ABR2VRS0</accession>
<dbReference type="InterPro" id="IPR050121">
    <property type="entry name" value="Cytochrome_P450_monoxygenase"/>
</dbReference>
<dbReference type="PRINTS" id="PR00385">
    <property type="entry name" value="P450"/>
</dbReference>
<evidence type="ECO:0000313" key="2">
    <source>
        <dbReference type="EMBL" id="KAK9695867.1"/>
    </source>
</evidence>